<dbReference type="Gene3D" id="3.90.190.20">
    <property type="entry name" value="Mur ligase, C-terminal domain"/>
    <property type="match status" value="1"/>
</dbReference>
<evidence type="ECO:0000256" key="4">
    <source>
        <dbReference type="ARBA" id="ARBA00022490"/>
    </source>
</evidence>
<dbReference type="SUPFAM" id="SSF53244">
    <property type="entry name" value="MurD-like peptide ligases, peptide-binding domain"/>
    <property type="match status" value="1"/>
</dbReference>
<accession>A0AA42DPF8</accession>
<comment type="pathway">
    <text evidence="2 14">Cell wall biogenesis; peptidoglycan biosynthesis.</text>
</comment>
<dbReference type="InterPro" id="IPR013221">
    <property type="entry name" value="Mur_ligase_cen"/>
</dbReference>
<evidence type="ECO:0000259" key="15">
    <source>
        <dbReference type="Pfam" id="PF01225"/>
    </source>
</evidence>
<feature type="domain" description="Mur ligase C-terminal" evidence="16">
    <location>
        <begin position="320"/>
        <end position="448"/>
    </location>
</feature>
<dbReference type="GO" id="GO:0008360">
    <property type="term" value="P:regulation of cell shape"/>
    <property type="evidence" value="ECO:0007669"/>
    <property type="project" value="UniProtKB-KW"/>
</dbReference>
<comment type="subcellular location">
    <subcellularLocation>
        <location evidence="1 14">Cytoplasm</location>
    </subcellularLocation>
</comment>
<dbReference type="SUPFAM" id="SSF53623">
    <property type="entry name" value="MurD-like peptide ligases, catalytic domain"/>
    <property type="match status" value="1"/>
</dbReference>
<evidence type="ECO:0000256" key="10">
    <source>
        <dbReference type="ARBA" id="ARBA00022984"/>
    </source>
</evidence>
<dbReference type="GO" id="GO:0005737">
    <property type="term" value="C:cytoplasm"/>
    <property type="evidence" value="ECO:0007669"/>
    <property type="project" value="UniProtKB-SubCell"/>
</dbReference>
<evidence type="ECO:0000259" key="17">
    <source>
        <dbReference type="Pfam" id="PF08245"/>
    </source>
</evidence>
<dbReference type="GO" id="GO:0051301">
    <property type="term" value="P:cell division"/>
    <property type="evidence" value="ECO:0007669"/>
    <property type="project" value="UniProtKB-KW"/>
</dbReference>
<dbReference type="Pfam" id="PF01225">
    <property type="entry name" value="Mur_ligase"/>
    <property type="match status" value="1"/>
</dbReference>
<keyword evidence="5 14" id="KW-0436">Ligase</keyword>
<keyword evidence="4 14" id="KW-0963">Cytoplasm</keyword>
<evidence type="ECO:0000256" key="5">
    <source>
        <dbReference type="ARBA" id="ARBA00022598"/>
    </source>
</evidence>
<dbReference type="InterPro" id="IPR000713">
    <property type="entry name" value="Mur_ligase_N"/>
</dbReference>
<dbReference type="GO" id="GO:0005524">
    <property type="term" value="F:ATP binding"/>
    <property type="evidence" value="ECO:0007669"/>
    <property type="project" value="UniProtKB-UniRule"/>
</dbReference>
<keyword evidence="12 14" id="KW-0961">Cell wall biogenesis/degradation</keyword>
<evidence type="ECO:0000256" key="6">
    <source>
        <dbReference type="ARBA" id="ARBA00022618"/>
    </source>
</evidence>
<evidence type="ECO:0000256" key="3">
    <source>
        <dbReference type="ARBA" id="ARBA00012211"/>
    </source>
</evidence>
<dbReference type="InterPro" id="IPR004101">
    <property type="entry name" value="Mur_ligase_C"/>
</dbReference>
<protein>
    <recommendedName>
        <fullName evidence="3 14">UDP-N-acetylmuramate--L-alanine ligase</fullName>
        <ecNumber evidence="3 14">6.3.2.8</ecNumber>
    </recommendedName>
    <alternativeName>
        <fullName evidence="14">UDP-N-acetylmuramoyl-L-alanine synthetase</fullName>
    </alternativeName>
</protein>
<name>A0AA42DPF8_9FIRM</name>
<comment type="similarity">
    <text evidence="14">Belongs to the MurCDEF family.</text>
</comment>
<evidence type="ECO:0000256" key="11">
    <source>
        <dbReference type="ARBA" id="ARBA00023306"/>
    </source>
</evidence>
<dbReference type="GO" id="GO:0008763">
    <property type="term" value="F:UDP-N-acetylmuramate-L-alanine ligase activity"/>
    <property type="evidence" value="ECO:0007669"/>
    <property type="project" value="UniProtKB-UniRule"/>
</dbReference>
<dbReference type="HAMAP" id="MF_00046">
    <property type="entry name" value="MurC"/>
    <property type="match status" value="1"/>
</dbReference>
<keyword evidence="8 14" id="KW-0067">ATP-binding</keyword>
<sequence length="460" mass="51286">MIDFNTISNKHHIHFIGIGGISMSGLAEIMHDRGNKVTGSDMKSSPVTKHLESLGVEVFPSHSASNITPDIDLVVYTAAVHDDNPELMAARAHNIPVLVRAEFLGSLMKSYDYPICVSGTHGKTTTTSMLSEVLISSGLNPTITVGGILKSIDGNIRLGGSEYFITEACEYCDSFLNFFPKIGIILNVEEDHMDYFKDINQIRDSFKKFGTLIPWDGFLAINGHIDHVKHIIDNMTCKVETFGLENHFDWYAENITMDANACPAFDVYYKEKYQGRIHLRVPGMHNVLNCLSVCAVCHFLNINIDQINLGLTLFTGPDQRFEIKGRIHDITIVDDYAHHPTEIAATLKVAKAYPHKRLFVVFQPHTYTRTKAFLDEFAEALSNTDFLIVTDIYAAREKNPGDIHAQDIVKKIHNPNTNAVYLSDFSEIADYLLEHCLPGDLIITMGAGNVNQVADILLGK</sequence>
<organism evidence="18 19">
    <name type="scientific">Holtiella tumoricola</name>
    <dbReference type="NCBI Taxonomy" id="3018743"/>
    <lineage>
        <taxon>Bacteria</taxon>
        <taxon>Bacillati</taxon>
        <taxon>Bacillota</taxon>
        <taxon>Clostridia</taxon>
        <taxon>Lachnospirales</taxon>
        <taxon>Cellulosilyticaceae</taxon>
        <taxon>Holtiella</taxon>
    </lineage>
</organism>
<evidence type="ECO:0000256" key="14">
    <source>
        <dbReference type="HAMAP-Rule" id="MF_00046"/>
    </source>
</evidence>
<dbReference type="GO" id="GO:0009252">
    <property type="term" value="P:peptidoglycan biosynthetic process"/>
    <property type="evidence" value="ECO:0007669"/>
    <property type="project" value="UniProtKB-UniRule"/>
</dbReference>
<evidence type="ECO:0000256" key="9">
    <source>
        <dbReference type="ARBA" id="ARBA00022960"/>
    </source>
</evidence>
<feature type="binding site" evidence="14">
    <location>
        <begin position="119"/>
        <end position="125"/>
    </location>
    <ligand>
        <name>ATP</name>
        <dbReference type="ChEBI" id="CHEBI:30616"/>
    </ligand>
</feature>
<dbReference type="RefSeq" id="WP_271012770.1">
    <property type="nucleotide sequence ID" value="NZ_JAQIFT010000054.1"/>
</dbReference>
<dbReference type="PANTHER" id="PTHR43445">
    <property type="entry name" value="UDP-N-ACETYLMURAMATE--L-ALANINE LIGASE-RELATED"/>
    <property type="match status" value="1"/>
</dbReference>
<dbReference type="InterPro" id="IPR036565">
    <property type="entry name" value="Mur-like_cat_sf"/>
</dbReference>
<dbReference type="Gene3D" id="3.40.50.720">
    <property type="entry name" value="NAD(P)-binding Rossmann-like Domain"/>
    <property type="match status" value="1"/>
</dbReference>
<evidence type="ECO:0000256" key="12">
    <source>
        <dbReference type="ARBA" id="ARBA00023316"/>
    </source>
</evidence>
<dbReference type="NCBIfam" id="TIGR01082">
    <property type="entry name" value="murC"/>
    <property type="match status" value="1"/>
</dbReference>
<evidence type="ECO:0000256" key="13">
    <source>
        <dbReference type="ARBA" id="ARBA00047833"/>
    </source>
</evidence>
<evidence type="ECO:0000256" key="2">
    <source>
        <dbReference type="ARBA" id="ARBA00004752"/>
    </source>
</evidence>
<dbReference type="SUPFAM" id="SSF51984">
    <property type="entry name" value="MurCD N-terminal domain"/>
    <property type="match status" value="1"/>
</dbReference>
<keyword evidence="19" id="KW-1185">Reference proteome</keyword>
<evidence type="ECO:0000256" key="8">
    <source>
        <dbReference type="ARBA" id="ARBA00022840"/>
    </source>
</evidence>
<proteinExistence type="inferred from homology"/>
<evidence type="ECO:0000256" key="1">
    <source>
        <dbReference type="ARBA" id="ARBA00004496"/>
    </source>
</evidence>
<evidence type="ECO:0000259" key="16">
    <source>
        <dbReference type="Pfam" id="PF02875"/>
    </source>
</evidence>
<dbReference type="GO" id="GO:0071555">
    <property type="term" value="P:cell wall organization"/>
    <property type="evidence" value="ECO:0007669"/>
    <property type="project" value="UniProtKB-KW"/>
</dbReference>
<comment type="catalytic activity">
    <reaction evidence="13 14">
        <text>UDP-N-acetyl-alpha-D-muramate + L-alanine + ATP = UDP-N-acetyl-alpha-D-muramoyl-L-alanine + ADP + phosphate + H(+)</text>
        <dbReference type="Rhea" id="RHEA:23372"/>
        <dbReference type="ChEBI" id="CHEBI:15378"/>
        <dbReference type="ChEBI" id="CHEBI:30616"/>
        <dbReference type="ChEBI" id="CHEBI:43474"/>
        <dbReference type="ChEBI" id="CHEBI:57972"/>
        <dbReference type="ChEBI" id="CHEBI:70757"/>
        <dbReference type="ChEBI" id="CHEBI:83898"/>
        <dbReference type="ChEBI" id="CHEBI:456216"/>
        <dbReference type="EC" id="6.3.2.8"/>
    </reaction>
</comment>
<dbReference type="InterPro" id="IPR036615">
    <property type="entry name" value="Mur_ligase_C_dom_sf"/>
</dbReference>
<keyword evidence="6 14" id="KW-0132">Cell division</keyword>
<comment type="caution">
    <text evidence="18">The sequence shown here is derived from an EMBL/GenBank/DDBJ whole genome shotgun (WGS) entry which is preliminary data.</text>
</comment>
<dbReference type="Pfam" id="PF02875">
    <property type="entry name" value="Mur_ligase_C"/>
    <property type="match status" value="1"/>
</dbReference>
<keyword evidence="11 14" id="KW-0131">Cell cycle</keyword>
<dbReference type="Gene3D" id="3.40.1190.10">
    <property type="entry name" value="Mur-like, catalytic domain"/>
    <property type="match status" value="1"/>
</dbReference>
<dbReference type="EC" id="6.3.2.8" evidence="3 14"/>
<keyword evidence="10 14" id="KW-0573">Peptidoglycan synthesis</keyword>
<evidence type="ECO:0000313" key="19">
    <source>
        <dbReference type="Proteomes" id="UP001169242"/>
    </source>
</evidence>
<keyword evidence="9 14" id="KW-0133">Cell shape</keyword>
<comment type="function">
    <text evidence="14">Cell wall formation.</text>
</comment>
<feature type="domain" description="Mur ligase N-terminal catalytic" evidence="15">
    <location>
        <begin position="12"/>
        <end position="111"/>
    </location>
</feature>
<dbReference type="PANTHER" id="PTHR43445:SF3">
    <property type="entry name" value="UDP-N-ACETYLMURAMATE--L-ALANINE LIGASE"/>
    <property type="match status" value="1"/>
</dbReference>
<feature type="domain" description="Mur ligase central" evidence="17">
    <location>
        <begin position="117"/>
        <end position="297"/>
    </location>
</feature>
<dbReference type="Pfam" id="PF08245">
    <property type="entry name" value="Mur_ligase_M"/>
    <property type="match status" value="1"/>
</dbReference>
<dbReference type="InterPro" id="IPR005758">
    <property type="entry name" value="UDP-N-AcMur_Ala_ligase_MurC"/>
</dbReference>
<reference evidence="18" key="1">
    <citation type="journal article" date="2023" name="Int. J. Syst. Evol. Microbiol.">
        <title>&lt;i&gt;Holtiella tumoricola&lt;/i&gt; gen. nov. sp. nov., isolated from a human clinical sample.</title>
        <authorList>
            <person name="Allen-Vercoe E."/>
            <person name="Daigneault M.C."/>
            <person name="Vancuren S.J."/>
            <person name="Cochrane K."/>
            <person name="O'Neal L.L."/>
            <person name="Sankaranarayanan K."/>
            <person name="Lawson P.A."/>
        </authorList>
    </citation>
    <scope>NUCLEOTIDE SEQUENCE</scope>
    <source>
        <strain evidence="18">CC70A</strain>
    </source>
</reference>
<dbReference type="InterPro" id="IPR050061">
    <property type="entry name" value="MurCDEF_pg_biosynth"/>
</dbReference>
<dbReference type="EMBL" id="JAQIFT010000054">
    <property type="protein sequence ID" value="MDA3732759.1"/>
    <property type="molecule type" value="Genomic_DNA"/>
</dbReference>
<evidence type="ECO:0000313" key="18">
    <source>
        <dbReference type="EMBL" id="MDA3732759.1"/>
    </source>
</evidence>
<gene>
    <name evidence="14 18" type="primary">murC</name>
    <name evidence="18" type="ORF">PBV87_14870</name>
</gene>
<keyword evidence="7 14" id="KW-0547">Nucleotide-binding</keyword>
<evidence type="ECO:0000256" key="7">
    <source>
        <dbReference type="ARBA" id="ARBA00022741"/>
    </source>
</evidence>
<dbReference type="AlphaFoldDB" id="A0AA42DPF8"/>
<dbReference type="Proteomes" id="UP001169242">
    <property type="component" value="Unassembled WGS sequence"/>
</dbReference>